<dbReference type="EMBL" id="JAAIYP010000035">
    <property type="protein sequence ID" value="NFV80102.1"/>
    <property type="molecule type" value="Genomic_DNA"/>
</dbReference>
<accession>A0A7C9QTH6</accession>
<reference evidence="1 2" key="1">
    <citation type="submission" date="2020-02" db="EMBL/GenBank/DDBJ databases">
        <authorList>
            <person name="Dziuba M."/>
            <person name="Kuznetsov B."/>
            <person name="Mardanov A."/>
            <person name="Ravin N."/>
            <person name="Grouzdev D."/>
        </authorList>
    </citation>
    <scope>NUCLEOTIDE SEQUENCE [LARGE SCALE GENOMIC DNA]</scope>
    <source>
        <strain evidence="1 2">SpK</strain>
    </source>
</reference>
<evidence type="ECO:0000313" key="2">
    <source>
        <dbReference type="Proteomes" id="UP000480684"/>
    </source>
</evidence>
<proteinExistence type="predicted"/>
<organism evidence="1 2">
    <name type="scientific">Magnetospirillum aberrantis SpK</name>
    <dbReference type="NCBI Taxonomy" id="908842"/>
    <lineage>
        <taxon>Bacteria</taxon>
        <taxon>Pseudomonadati</taxon>
        <taxon>Pseudomonadota</taxon>
        <taxon>Alphaproteobacteria</taxon>
        <taxon>Rhodospirillales</taxon>
        <taxon>Rhodospirillaceae</taxon>
        <taxon>Magnetospirillum</taxon>
    </lineage>
</organism>
<comment type="caution">
    <text evidence="1">The sequence shown here is derived from an EMBL/GenBank/DDBJ whole genome shotgun (WGS) entry which is preliminary data.</text>
</comment>
<dbReference type="Proteomes" id="UP000480684">
    <property type="component" value="Unassembled WGS sequence"/>
</dbReference>
<name>A0A7C9QTH6_9PROT</name>
<protein>
    <submittedName>
        <fullName evidence="1">Uncharacterized protein</fullName>
    </submittedName>
</protein>
<dbReference type="AlphaFoldDB" id="A0A7C9QTH6"/>
<sequence length="104" mass="11170">MDETKLTADLPTMSVEIVHRATPDGRGEAVTIQLNATPDFRSALPLVAGMAQLPLMLAQSSPNVSPLAWWNQAAQSMMAPWMALARTNPFLALLTDPGQPATKD</sequence>
<dbReference type="RefSeq" id="WP_163677705.1">
    <property type="nucleotide sequence ID" value="NZ_JAAIYP010000035.1"/>
</dbReference>
<evidence type="ECO:0000313" key="1">
    <source>
        <dbReference type="EMBL" id="NFV80102.1"/>
    </source>
</evidence>
<keyword evidence="2" id="KW-1185">Reference proteome</keyword>
<gene>
    <name evidence="1" type="ORF">G4223_08265</name>
</gene>